<feature type="compositionally biased region" description="Polar residues" evidence="1">
    <location>
        <begin position="748"/>
        <end position="758"/>
    </location>
</feature>
<organism evidence="3 4">
    <name type="scientific">Crateriforma conspicua</name>
    <dbReference type="NCBI Taxonomy" id="2527996"/>
    <lineage>
        <taxon>Bacteria</taxon>
        <taxon>Pseudomonadati</taxon>
        <taxon>Planctomycetota</taxon>
        <taxon>Planctomycetia</taxon>
        <taxon>Planctomycetales</taxon>
        <taxon>Planctomycetaceae</taxon>
        <taxon>Crateriforma</taxon>
    </lineage>
</organism>
<name>A0A5C5YB52_9PLAN</name>
<dbReference type="RefSeq" id="WP_146439924.1">
    <property type="nucleotide sequence ID" value="NZ_SJPL01000001.1"/>
</dbReference>
<sequence length="758" mass="83546">MADAREQVAIYRQRGWYCVPLRPRSKSPSRRDWTKLRLKPEAFPENSNIGIILGEPSGWIVDVDLDCPEAIELADQYLPPTVAVTGRPSAPRSHRWYIAAGATTEKHQDPNDGSMIVELRSTGTQTVVGPSIHPEGEPYDVLDNEPATVPAPMLAACVKALADAVIVKRGVSIRLVNPVTSQAGSLRHAGNDVETRAIAYLNAMPPAIAGSSGHSQTFAAATALVHGFGIEPERALAILAADYNPRCVPPWSDRELQHKINQAATKSHDRPFGWLRDDGPIETASEVDLSGFMTKPKKTVSEDAKPLSKFTGIADPGMLPERLFEVPGFVRRVMDFSLANAPYPNIGLAFCGAMALQSFLAGRKVATAGDLRTNLYLLALAGSGTGKEFPRKVNSQVLFQIGEATSIGDKFASGEGIQDALVRSGRMLFQNDEMDGVLRQINLDRENSRESIPNILLTLYTSAGDVYPIRVKANQKEAIHVDQPHLTLFGTATPQYFYESLSKRMLTNGFFARLNIIDVGKRGKGQTPGSARDVPEEVLEIAKWWADFEPGTGNFMKFHPKPLRVAFTPEAEDAITQLREQTEVEYDKADDAGDEVARAAWSRTCEHAKKLALIYAVSENHLQPMISIDAVRWASEFSLHQTRRQLYLASVHVAENPFHAECLKFKKRLADRPNYTMARREMMRSMTLKASDFDQIVQTLMQQEDIEPVTIETRTKPASGYRLTTVPDLPKQSVSQSVSDDADDSDVLATNANDLGLE</sequence>
<dbReference type="InterPro" id="IPR015330">
    <property type="entry name" value="DNA_primase/pol_bifunc_N"/>
</dbReference>
<gene>
    <name evidence="3" type="ORF">Pan14r_39410</name>
</gene>
<feature type="domain" description="DNA primase/polymerase bifunctional N-terminal" evidence="2">
    <location>
        <begin position="8"/>
        <end position="157"/>
    </location>
</feature>
<evidence type="ECO:0000256" key="1">
    <source>
        <dbReference type="SAM" id="MobiDB-lite"/>
    </source>
</evidence>
<evidence type="ECO:0000313" key="4">
    <source>
        <dbReference type="Proteomes" id="UP000317238"/>
    </source>
</evidence>
<dbReference type="SMART" id="SM00943">
    <property type="entry name" value="Prim-Pol"/>
    <property type="match status" value="1"/>
</dbReference>
<dbReference type="InterPro" id="IPR025048">
    <property type="entry name" value="DUF3987"/>
</dbReference>
<accession>A0A5C5YB52</accession>
<dbReference type="AlphaFoldDB" id="A0A5C5YB52"/>
<dbReference type="SUPFAM" id="SSF56747">
    <property type="entry name" value="Prim-pol domain"/>
    <property type="match status" value="1"/>
</dbReference>
<proteinExistence type="predicted"/>
<dbReference type="Proteomes" id="UP000317238">
    <property type="component" value="Unassembled WGS sequence"/>
</dbReference>
<dbReference type="EMBL" id="SJPL01000001">
    <property type="protein sequence ID" value="TWT71631.1"/>
    <property type="molecule type" value="Genomic_DNA"/>
</dbReference>
<feature type="region of interest" description="Disordered" evidence="1">
    <location>
        <begin position="721"/>
        <end position="758"/>
    </location>
</feature>
<keyword evidence="4" id="KW-1185">Reference proteome</keyword>
<dbReference type="OrthoDB" id="247920at2"/>
<comment type="caution">
    <text evidence="3">The sequence shown here is derived from an EMBL/GenBank/DDBJ whole genome shotgun (WGS) entry which is preliminary data.</text>
</comment>
<dbReference type="Pfam" id="PF13148">
    <property type="entry name" value="DUF3987"/>
    <property type="match status" value="1"/>
</dbReference>
<evidence type="ECO:0000313" key="3">
    <source>
        <dbReference type="EMBL" id="TWT71631.1"/>
    </source>
</evidence>
<reference evidence="3 4" key="1">
    <citation type="submission" date="2019-02" db="EMBL/GenBank/DDBJ databases">
        <title>Deep-cultivation of Planctomycetes and their phenomic and genomic characterization uncovers novel biology.</title>
        <authorList>
            <person name="Wiegand S."/>
            <person name="Jogler M."/>
            <person name="Boedeker C."/>
            <person name="Pinto D."/>
            <person name="Vollmers J."/>
            <person name="Rivas-Marin E."/>
            <person name="Kohn T."/>
            <person name="Peeters S.H."/>
            <person name="Heuer A."/>
            <person name="Rast P."/>
            <person name="Oberbeckmann S."/>
            <person name="Bunk B."/>
            <person name="Jeske O."/>
            <person name="Meyerdierks A."/>
            <person name="Storesund J.E."/>
            <person name="Kallscheuer N."/>
            <person name="Luecker S."/>
            <person name="Lage O.M."/>
            <person name="Pohl T."/>
            <person name="Merkel B.J."/>
            <person name="Hornburger P."/>
            <person name="Mueller R.-W."/>
            <person name="Bruemmer F."/>
            <person name="Labrenz M."/>
            <person name="Spormann A.M."/>
            <person name="Op Den Camp H."/>
            <person name="Overmann J."/>
            <person name="Amann R."/>
            <person name="Jetten M.S.M."/>
            <person name="Mascher T."/>
            <person name="Medema M.H."/>
            <person name="Devos D.P."/>
            <person name="Kaster A.-K."/>
            <person name="Ovreas L."/>
            <person name="Rohde M."/>
            <person name="Galperin M.Y."/>
            <person name="Jogler C."/>
        </authorList>
    </citation>
    <scope>NUCLEOTIDE SEQUENCE [LARGE SCALE GENOMIC DNA]</scope>
    <source>
        <strain evidence="3 4">Pan14r</strain>
    </source>
</reference>
<dbReference type="Pfam" id="PF09250">
    <property type="entry name" value="Prim-Pol"/>
    <property type="match status" value="1"/>
</dbReference>
<protein>
    <recommendedName>
        <fullName evidence="2">DNA primase/polymerase bifunctional N-terminal domain-containing protein</fullName>
    </recommendedName>
</protein>
<evidence type="ECO:0000259" key="2">
    <source>
        <dbReference type="SMART" id="SM00943"/>
    </source>
</evidence>